<sequence>MKKFLIICTTLAIIACDNSNCQKENESLRKELKECKALLSELQNTPQNRLAEIESLINENNLDSAKVKLHRFSEKFPNSEEYLSAKLAVNKLEEKISSEKKEAEAKKALGFKVLKETNNVDIAGVNFKFSATNIQKRWAFDDYGNSYFYRDAQRGNSFICTKVSITSSTEKNPQLCPILAYYLKDGVLNLIGQMKYKFQRWKDYGAYLGNYSDYKNDFAYTSTIPFTCGLEFQDGFLAYPIYIVIWHSTCVERNYERFENPPIWYANNSSCNIPKVLKVEDFDFNATLVKVIKK</sequence>
<organism evidence="2 3">
    <name type="scientific">Capnocytophaga ochracea</name>
    <dbReference type="NCBI Taxonomy" id="1018"/>
    <lineage>
        <taxon>Bacteria</taxon>
        <taxon>Pseudomonadati</taxon>
        <taxon>Bacteroidota</taxon>
        <taxon>Flavobacteriia</taxon>
        <taxon>Flavobacteriales</taxon>
        <taxon>Flavobacteriaceae</taxon>
        <taxon>Capnocytophaga</taxon>
    </lineage>
</organism>
<keyword evidence="1" id="KW-0175">Coiled coil</keyword>
<reference evidence="2 3" key="1">
    <citation type="submission" date="2018-06" db="EMBL/GenBank/DDBJ databases">
        <authorList>
            <consortium name="Pathogen Informatics"/>
            <person name="Doyle S."/>
        </authorList>
    </citation>
    <scope>NUCLEOTIDE SEQUENCE [LARGE SCALE GENOMIC DNA]</scope>
    <source>
        <strain evidence="2 3">NCTC11545</strain>
    </source>
</reference>
<evidence type="ECO:0000313" key="3">
    <source>
        <dbReference type="Proteomes" id="UP000250169"/>
    </source>
</evidence>
<dbReference type="PROSITE" id="PS51257">
    <property type="entry name" value="PROKAR_LIPOPROTEIN"/>
    <property type="match status" value="1"/>
</dbReference>
<accession>A0A2X2SNB7</accession>
<feature type="coiled-coil region" evidence="1">
    <location>
        <begin position="82"/>
        <end position="109"/>
    </location>
</feature>
<dbReference type="EMBL" id="UAVS01000005">
    <property type="protein sequence ID" value="SQA93798.1"/>
    <property type="molecule type" value="Genomic_DNA"/>
</dbReference>
<protein>
    <recommendedName>
        <fullName evidence="4">Lipoprotein</fullName>
    </recommendedName>
</protein>
<name>A0A2X2SNB7_CAPOC</name>
<dbReference type="Proteomes" id="UP000250169">
    <property type="component" value="Unassembled WGS sequence"/>
</dbReference>
<evidence type="ECO:0008006" key="4">
    <source>
        <dbReference type="Google" id="ProtNLM"/>
    </source>
</evidence>
<feature type="coiled-coil region" evidence="1">
    <location>
        <begin position="18"/>
        <end position="45"/>
    </location>
</feature>
<dbReference type="AlphaFoldDB" id="A0A2X2SNB7"/>
<evidence type="ECO:0000256" key="1">
    <source>
        <dbReference type="SAM" id="Coils"/>
    </source>
</evidence>
<dbReference type="RefSeq" id="WP_111972565.1">
    <property type="nucleotide sequence ID" value="NZ_UAVS01000005.1"/>
</dbReference>
<gene>
    <name evidence="2" type="ORF">NCTC11545_01175</name>
</gene>
<proteinExistence type="predicted"/>
<evidence type="ECO:0000313" key="2">
    <source>
        <dbReference type="EMBL" id="SQA93798.1"/>
    </source>
</evidence>